<feature type="domain" description="BHLH" evidence="7">
    <location>
        <begin position="693"/>
        <end position="746"/>
    </location>
</feature>
<keyword evidence="2" id="KW-0805">Transcription regulation</keyword>
<dbReference type="SUPFAM" id="SSF47459">
    <property type="entry name" value="HLH, helix-loop-helix DNA-binding domain"/>
    <property type="match status" value="1"/>
</dbReference>
<feature type="region of interest" description="Disordered" evidence="6">
    <location>
        <begin position="766"/>
        <end position="805"/>
    </location>
</feature>
<feature type="compositionally biased region" description="Basic and acidic residues" evidence="6">
    <location>
        <begin position="619"/>
        <end position="645"/>
    </location>
</feature>
<dbReference type="Pfam" id="PF00010">
    <property type="entry name" value="HLH"/>
    <property type="match status" value="1"/>
</dbReference>
<evidence type="ECO:0000256" key="5">
    <source>
        <dbReference type="ARBA" id="ARBA00023242"/>
    </source>
</evidence>
<keyword evidence="8" id="KW-1185">Reference proteome</keyword>
<keyword evidence="4" id="KW-0804">Transcription</keyword>
<evidence type="ECO:0000256" key="3">
    <source>
        <dbReference type="ARBA" id="ARBA00023125"/>
    </source>
</evidence>
<feature type="region of interest" description="Disordered" evidence="6">
    <location>
        <begin position="139"/>
        <end position="361"/>
    </location>
</feature>
<feature type="region of interest" description="Disordered" evidence="6">
    <location>
        <begin position="608"/>
        <end position="695"/>
    </location>
</feature>
<feature type="compositionally biased region" description="Polar residues" evidence="6">
    <location>
        <begin position="215"/>
        <end position="229"/>
    </location>
</feature>
<feature type="compositionally biased region" description="Polar residues" evidence="6">
    <location>
        <begin position="71"/>
        <end position="81"/>
    </location>
</feature>
<dbReference type="Proteomes" id="UP000694865">
    <property type="component" value="Unplaced"/>
</dbReference>
<feature type="region of interest" description="Disordered" evidence="6">
    <location>
        <begin position="373"/>
        <end position="414"/>
    </location>
</feature>
<evidence type="ECO:0000259" key="7">
    <source>
        <dbReference type="PROSITE" id="PS50888"/>
    </source>
</evidence>
<organism evidence="8 9">
    <name type="scientific">Saccoglossus kowalevskii</name>
    <name type="common">Acorn worm</name>
    <dbReference type="NCBI Taxonomy" id="10224"/>
    <lineage>
        <taxon>Eukaryota</taxon>
        <taxon>Metazoa</taxon>
        <taxon>Hemichordata</taxon>
        <taxon>Enteropneusta</taxon>
        <taxon>Harrimaniidae</taxon>
        <taxon>Saccoglossus</taxon>
    </lineage>
</organism>
<dbReference type="InterPro" id="IPR011598">
    <property type="entry name" value="bHLH_dom"/>
</dbReference>
<feature type="compositionally biased region" description="Low complexity" evidence="6">
    <location>
        <begin position="159"/>
        <end position="168"/>
    </location>
</feature>
<evidence type="ECO:0000256" key="4">
    <source>
        <dbReference type="ARBA" id="ARBA00023163"/>
    </source>
</evidence>
<evidence type="ECO:0000256" key="1">
    <source>
        <dbReference type="ARBA" id="ARBA00004123"/>
    </source>
</evidence>
<protein>
    <submittedName>
        <fullName evidence="9">Transcription factor 12-like protein isoform X1</fullName>
    </submittedName>
</protein>
<dbReference type="SMART" id="SM00353">
    <property type="entry name" value="HLH"/>
    <property type="match status" value="1"/>
</dbReference>
<feature type="compositionally biased region" description="Gly residues" evidence="6">
    <location>
        <begin position="348"/>
        <end position="358"/>
    </location>
</feature>
<feature type="compositionally biased region" description="Basic and acidic residues" evidence="6">
    <location>
        <begin position="660"/>
        <end position="695"/>
    </location>
</feature>
<feature type="compositionally biased region" description="Polar residues" evidence="6">
    <location>
        <begin position="252"/>
        <end position="280"/>
    </location>
</feature>
<feature type="compositionally biased region" description="Polar residues" evidence="6">
    <location>
        <begin position="373"/>
        <end position="388"/>
    </location>
</feature>
<keyword evidence="5" id="KW-0539">Nucleus</keyword>
<dbReference type="InterPro" id="IPR036638">
    <property type="entry name" value="HLH_DNA-bd_sf"/>
</dbReference>
<evidence type="ECO:0000313" key="9">
    <source>
        <dbReference type="RefSeq" id="XP_006812111.1"/>
    </source>
</evidence>
<evidence type="ECO:0000313" key="8">
    <source>
        <dbReference type="Proteomes" id="UP000694865"/>
    </source>
</evidence>
<dbReference type="GeneID" id="100313756"/>
<dbReference type="PANTHER" id="PTHR11793:SF13">
    <property type="entry name" value="PROTEIN DAUGHTERLESS"/>
    <property type="match status" value="1"/>
</dbReference>
<keyword evidence="3" id="KW-0238">DNA-binding</keyword>
<comment type="subcellular location">
    <subcellularLocation>
        <location evidence="1">Nucleus</location>
    </subcellularLocation>
</comment>
<feature type="region of interest" description="Disordered" evidence="6">
    <location>
        <begin position="507"/>
        <end position="586"/>
    </location>
</feature>
<evidence type="ECO:0000256" key="6">
    <source>
        <dbReference type="SAM" id="MobiDB-lite"/>
    </source>
</evidence>
<feature type="compositionally biased region" description="Acidic residues" evidence="6">
    <location>
        <begin position="873"/>
        <end position="882"/>
    </location>
</feature>
<name>A0ABM0LWH0_SACKO</name>
<dbReference type="CDD" id="cd18943">
    <property type="entry name" value="bHLH_E-protein_E47-like"/>
    <property type="match status" value="1"/>
</dbReference>
<feature type="compositionally biased region" description="Polar residues" evidence="6">
    <location>
        <begin position="540"/>
        <end position="553"/>
    </location>
</feature>
<feature type="compositionally biased region" description="Polar residues" evidence="6">
    <location>
        <begin position="566"/>
        <end position="584"/>
    </location>
</feature>
<dbReference type="InterPro" id="IPR051098">
    <property type="entry name" value="NeuroDiff_E-box_TFs"/>
</dbReference>
<gene>
    <name evidence="9" type="primary">LOC100313756</name>
</gene>
<feature type="region of interest" description="Disordered" evidence="6">
    <location>
        <begin position="845"/>
        <end position="893"/>
    </location>
</feature>
<reference evidence="9" key="1">
    <citation type="submission" date="2025-08" db="UniProtKB">
        <authorList>
            <consortium name="RefSeq"/>
        </authorList>
    </citation>
    <scope>IDENTIFICATION</scope>
    <source>
        <tissue evidence="9">Testes</tissue>
    </source>
</reference>
<feature type="compositionally biased region" description="Polar residues" evidence="6">
    <location>
        <begin position="883"/>
        <end position="893"/>
    </location>
</feature>
<dbReference type="PANTHER" id="PTHR11793">
    <property type="entry name" value="BASIC HELIX-LOOP-HELIX TRANSCRIPTION FACTOR"/>
    <property type="match status" value="1"/>
</dbReference>
<sequence>MQNPTQPRMPYGPTDKELSDLLDFSAMFSPPTGVVGPKNGVHAVTSHPSVDGRTLQRPHYKTGMEEGQGSWGSNSHPSPSYDSRGYEGSSYNDHMPDNRMQLNNNMSYSHDMNSNNSSMSSFMGKPIDSSKPYQMPYTMPNREMPPSQAGMSSMANEMPLSSPNSLSPHSKRGSPFPFGYNNSARRPLVPESSRLAGGPTAKRPRGLSAAPVDSPSGSYDPYSQDSPRYTSPKPPTNMYPEFMDGSHGSPDPWSNNGMPPSTGFSSAILNNTSSSYTNVHQRPHEHMGYGHTMSPGSHETISMRPSLPPISSFHGNPTSGSTPYTSNTSPLNGSESIMRGRSSTGPASSGGGAGGGSQTGDALGQALASIYQPDQTNNSYPSNTSTPVGSPAPMSAGQWTRPSSQASPGPYVESHLHSLPTRMEERLDDAIHILRDRAQQSRMEERLDDAINVLRNHAGEVSYGNMSIIGSGGMGGSQHHPTHPNGAMESHMTYHNQYDPMVQAHMPGPPSHGHQPHQPMSDEVPSPHSRLRNSVPVGGSATTPDIAQPQQPFNEKFTRKPLIPDNPNTDHSMTTYHQLPSPGSESLHLLSTLKNLQHSFQAVQNEMLGQNGSPSQGIKIEKIDQDKNDKSKEKSNKDGKQEHSDGSMVSGQPGGRSKKSRMDDFDVHEKMGAEKRKPPEDEPPEVRAVREKERRHANNARERIRVRDINEAFKELGRMCALHLKSDKAQTKLVILHQAVSVITSLEQQVRERNLNPKAACLKRREEEKVEELPNRAITGPPPPGGDQGALGGTDRTGTKRTATGIPIMHSTTETFSGCDLFGTPADSLGVGEQFSFQTANIGLSPVSPSSSQSSSATFSSTTLKHTIPMDQFNEETPEDSLVESQSSPVPVQ</sequence>
<feature type="compositionally biased region" description="Low complexity" evidence="6">
    <location>
        <begin position="511"/>
        <end position="521"/>
    </location>
</feature>
<feature type="compositionally biased region" description="Low complexity" evidence="6">
    <location>
        <begin position="845"/>
        <end position="863"/>
    </location>
</feature>
<feature type="region of interest" description="Disordered" evidence="6">
    <location>
        <begin position="34"/>
        <end position="88"/>
    </location>
</feature>
<evidence type="ECO:0000256" key="2">
    <source>
        <dbReference type="ARBA" id="ARBA00023015"/>
    </source>
</evidence>
<feature type="compositionally biased region" description="Polar residues" evidence="6">
    <location>
        <begin position="397"/>
        <end position="407"/>
    </location>
</feature>
<proteinExistence type="predicted"/>
<dbReference type="Gene3D" id="4.10.280.10">
    <property type="entry name" value="Helix-loop-helix DNA-binding domain"/>
    <property type="match status" value="1"/>
</dbReference>
<dbReference type="PROSITE" id="PS50888">
    <property type="entry name" value="BHLH"/>
    <property type="match status" value="1"/>
</dbReference>
<feature type="compositionally biased region" description="Polar residues" evidence="6">
    <location>
        <begin position="313"/>
        <end position="335"/>
    </location>
</feature>
<accession>A0ABM0LWH0</accession>
<dbReference type="RefSeq" id="XP_006812111.1">
    <property type="nucleotide sequence ID" value="XM_006812048.1"/>
</dbReference>